<dbReference type="InterPro" id="IPR039247">
    <property type="entry name" value="KhpB"/>
</dbReference>
<feature type="non-terminal residue" evidence="2">
    <location>
        <position position="1"/>
    </location>
</feature>
<dbReference type="Gene3D" id="3.30.300.20">
    <property type="match status" value="1"/>
</dbReference>
<dbReference type="PANTHER" id="PTHR35800:SF1">
    <property type="entry name" value="RNA-BINDING PROTEIN KHPB"/>
    <property type="match status" value="1"/>
</dbReference>
<dbReference type="Gene3D" id="3.30.1370.50">
    <property type="entry name" value="R3H-like domain"/>
    <property type="match status" value="1"/>
</dbReference>
<organism evidence="2">
    <name type="scientific">marine sediment metagenome</name>
    <dbReference type="NCBI Taxonomy" id="412755"/>
    <lineage>
        <taxon>unclassified sequences</taxon>
        <taxon>metagenomes</taxon>
        <taxon>ecological metagenomes</taxon>
    </lineage>
</organism>
<gene>
    <name evidence="2" type="ORF">S01H1_53861</name>
</gene>
<proteinExistence type="predicted"/>
<dbReference type="CDD" id="cd02644">
    <property type="entry name" value="R3H_jag"/>
    <property type="match status" value="1"/>
</dbReference>
<evidence type="ECO:0000259" key="1">
    <source>
        <dbReference type="PROSITE" id="PS51061"/>
    </source>
</evidence>
<sequence length="185" mass="21479">EHVLKIPRSQFNYEIVAEKTKLFGTKTKEIVITAWPKNKSKENFEKEFLDPLLKLLPLDIQYVAKRKDDILSLIFEGPDKLILLQKEGELLLALQHILNKVSPHKVQADCDFFRKQKERELKDYARHIAGRVRKSGQNEILDPMNPYERRLVHVTVNHISGISTESIGSGFLKRIKVFQMKSETS</sequence>
<reference evidence="2" key="1">
    <citation type="journal article" date="2014" name="Front. Microbiol.">
        <title>High frequency of phylogenetically diverse reductive dehalogenase-homologous genes in deep subseafloor sedimentary metagenomes.</title>
        <authorList>
            <person name="Kawai M."/>
            <person name="Futagami T."/>
            <person name="Toyoda A."/>
            <person name="Takaki Y."/>
            <person name="Nishi S."/>
            <person name="Hori S."/>
            <person name="Arai W."/>
            <person name="Tsubouchi T."/>
            <person name="Morono Y."/>
            <person name="Uchiyama I."/>
            <person name="Ito T."/>
            <person name="Fujiyama A."/>
            <person name="Inagaki F."/>
            <person name="Takami H."/>
        </authorList>
    </citation>
    <scope>NUCLEOTIDE SEQUENCE</scope>
    <source>
        <strain evidence="2">Expedition CK06-06</strain>
    </source>
</reference>
<dbReference type="PANTHER" id="PTHR35800">
    <property type="entry name" value="PROTEIN JAG"/>
    <property type="match status" value="1"/>
</dbReference>
<dbReference type="InterPro" id="IPR036867">
    <property type="entry name" value="R3H_dom_sf"/>
</dbReference>
<dbReference type="PROSITE" id="PS51061">
    <property type="entry name" value="R3H"/>
    <property type="match status" value="1"/>
</dbReference>
<dbReference type="InterPro" id="IPR001374">
    <property type="entry name" value="R3H_dom"/>
</dbReference>
<dbReference type="GO" id="GO:0003723">
    <property type="term" value="F:RNA binding"/>
    <property type="evidence" value="ECO:0007669"/>
    <property type="project" value="InterPro"/>
</dbReference>
<dbReference type="InterPro" id="IPR034079">
    <property type="entry name" value="R3H_KhpB"/>
</dbReference>
<accession>X0W8R3</accession>
<dbReference type="AlphaFoldDB" id="X0W8R3"/>
<dbReference type="EMBL" id="BARS01034903">
    <property type="protein sequence ID" value="GAG27005.1"/>
    <property type="molecule type" value="Genomic_DNA"/>
</dbReference>
<dbReference type="SMART" id="SM00393">
    <property type="entry name" value="R3H"/>
    <property type="match status" value="1"/>
</dbReference>
<dbReference type="Pfam" id="PF01424">
    <property type="entry name" value="R3H"/>
    <property type="match status" value="1"/>
</dbReference>
<comment type="caution">
    <text evidence="2">The sequence shown here is derived from an EMBL/GenBank/DDBJ whole genome shotgun (WGS) entry which is preliminary data.</text>
</comment>
<feature type="domain" description="R3H" evidence="1">
    <location>
        <begin position="115"/>
        <end position="181"/>
    </location>
</feature>
<name>X0W8R3_9ZZZZ</name>
<protein>
    <recommendedName>
        <fullName evidence="1">R3H domain-containing protein</fullName>
    </recommendedName>
</protein>
<evidence type="ECO:0000313" key="2">
    <source>
        <dbReference type="EMBL" id="GAG27005.1"/>
    </source>
</evidence>
<dbReference type="SUPFAM" id="SSF82708">
    <property type="entry name" value="R3H domain"/>
    <property type="match status" value="1"/>
</dbReference>
<dbReference type="InterPro" id="IPR015946">
    <property type="entry name" value="KH_dom-like_a/b"/>
</dbReference>